<dbReference type="Proteomes" id="UP001139158">
    <property type="component" value="Unassembled WGS sequence"/>
</dbReference>
<evidence type="ECO:0000256" key="1">
    <source>
        <dbReference type="SAM" id="Phobius"/>
    </source>
</evidence>
<reference evidence="2" key="1">
    <citation type="submission" date="2021-10" db="EMBL/GenBank/DDBJ databases">
        <title>Novel species in genus Arthrobacter.</title>
        <authorList>
            <person name="Liu Y."/>
        </authorList>
    </citation>
    <scope>NUCLEOTIDE SEQUENCE</scope>
    <source>
        <strain evidence="2">Zg-Y453</strain>
    </source>
</reference>
<evidence type="ECO:0000313" key="3">
    <source>
        <dbReference type="Proteomes" id="UP001139158"/>
    </source>
</evidence>
<keyword evidence="1" id="KW-1133">Transmembrane helix</keyword>
<keyword evidence="3" id="KW-1185">Reference proteome</keyword>
<proteinExistence type="predicted"/>
<feature type="transmembrane region" description="Helical" evidence="1">
    <location>
        <begin position="12"/>
        <end position="34"/>
    </location>
</feature>
<feature type="transmembrane region" description="Helical" evidence="1">
    <location>
        <begin position="54"/>
        <end position="74"/>
    </location>
</feature>
<organism evidence="2 3">
    <name type="scientific">Arthrobacter caoxuetaonis</name>
    <dbReference type="NCBI Taxonomy" id="2886935"/>
    <lineage>
        <taxon>Bacteria</taxon>
        <taxon>Bacillati</taxon>
        <taxon>Actinomycetota</taxon>
        <taxon>Actinomycetes</taxon>
        <taxon>Micrococcales</taxon>
        <taxon>Micrococcaceae</taxon>
        <taxon>Arthrobacter</taxon>
    </lineage>
</organism>
<gene>
    <name evidence="2" type="ORF">LJ757_16360</name>
</gene>
<protein>
    <submittedName>
        <fullName evidence="2">Uncharacterized protein</fullName>
    </submittedName>
</protein>
<comment type="caution">
    <text evidence="2">The sequence shown here is derived from an EMBL/GenBank/DDBJ whole genome shotgun (WGS) entry which is preliminary data.</text>
</comment>
<keyword evidence="1" id="KW-0812">Transmembrane</keyword>
<accession>A0A9X1SE76</accession>
<name>A0A9X1SE76_9MICC</name>
<sequence length="87" mass="9454">MTAREALRNARGQFSVTEVILAMAIIGCLSLALISMLSANPYGYMPDMDTVKTVLGIAAIIIFGAALGGYAYFLRRRTAARQKQLQK</sequence>
<dbReference type="AlphaFoldDB" id="A0A9X1SE76"/>
<dbReference type="EMBL" id="JAJFZV010000018">
    <property type="protein sequence ID" value="MCC3299366.1"/>
    <property type="molecule type" value="Genomic_DNA"/>
</dbReference>
<dbReference type="RefSeq" id="WP_227897353.1">
    <property type="nucleotide sequence ID" value="NZ_CP099467.1"/>
</dbReference>
<keyword evidence="1" id="KW-0472">Membrane</keyword>
<evidence type="ECO:0000313" key="2">
    <source>
        <dbReference type="EMBL" id="MCC3299366.1"/>
    </source>
</evidence>